<reference evidence="2" key="2">
    <citation type="submission" date="2020-06" db="EMBL/GenBank/DDBJ databases">
        <authorList>
            <person name="Sheffer M."/>
        </authorList>
    </citation>
    <scope>NUCLEOTIDE SEQUENCE</scope>
</reference>
<evidence type="ECO:0000256" key="1">
    <source>
        <dbReference type="SAM" id="SignalP"/>
    </source>
</evidence>
<accession>A0A8T0ESC9</accession>
<evidence type="ECO:0000313" key="2">
    <source>
        <dbReference type="EMBL" id="KAF8777346.1"/>
    </source>
</evidence>
<dbReference type="InterPro" id="IPR036084">
    <property type="entry name" value="Ser_inhib-like_sf"/>
</dbReference>
<name>A0A8T0ESC9_ARGBR</name>
<feature type="signal peptide" evidence="1">
    <location>
        <begin position="1"/>
        <end position="19"/>
    </location>
</feature>
<sequence length="102" mass="11670">MKVLLFLCAITLVVTLASTENDSAPDESRLQFYKKFEQQHGIDTHCKGNHTFYQYGDCDMRCDFMPEPDCYGAKFISCLACKKGYIPVDKKRTKCVKPEDCP</sequence>
<keyword evidence="1" id="KW-0732">Signal</keyword>
<gene>
    <name evidence="2" type="ORF">HNY73_014216</name>
</gene>
<dbReference type="Proteomes" id="UP000807504">
    <property type="component" value="Unassembled WGS sequence"/>
</dbReference>
<dbReference type="AlphaFoldDB" id="A0A8T0ESC9"/>
<proteinExistence type="predicted"/>
<reference evidence="2" key="1">
    <citation type="journal article" date="2020" name="bioRxiv">
        <title>Chromosome-level reference genome of the European wasp spider Argiope bruennichi: a resource for studies on range expansion and evolutionary adaptation.</title>
        <authorList>
            <person name="Sheffer M.M."/>
            <person name="Hoppe A."/>
            <person name="Krehenwinkel H."/>
            <person name="Uhl G."/>
            <person name="Kuss A.W."/>
            <person name="Jensen L."/>
            <person name="Jensen C."/>
            <person name="Gillespie R.G."/>
            <person name="Hoff K.J."/>
            <person name="Prost S."/>
        </authorList>
    </citation>
    <scope>NUCLEOTIDE SEQUENCE</scope>
</reference>
<keyword evidence="3" id="KW-1185">Reference proteome</keyword>
<feature type="chain" id="PRO_5035889584" evidence="1">
    <location>
        <begin position="20"/>
        <end position="102"/>
    </location>
</feature>
<evidence type="ECO:0000313" key="3">
    <source>
        <dbReference type="Proteomes" id="UP000807504"/>
    </source>
</evidence>
<protein>
    <submittedName>
        <fullName evidence="2">Uncharacterized protein</fullName>
    </submittedName>
</protein>
<dbReference type="SUPFAM" id="SSF57567">
    <property type="entry name" value="Serine protease inhibitors"/>
    <property type="match status" value="1"/>
</dbReference>
<comment type="caution">
    <text evidence="2">The sequence shown here is derived from an EMBL/GenBank/DDBJ whole genome shotgun (WGS) entry which is preliminary data.</text>
</comment>
<dbReference type="EMBL" id="JABXBU010002072">
    <property type="protein sequence ID" value="KAF8777346.1"/>
    <property type="molecule type" value="Genomic_DNA"/>
</dbReference>
<organism evidence="2 3">
    <name type="scientific">Argiope bruennichi</name>
    <name type="common">Wasp spider</name>
    <name type="synonym">Aranea bruennichi</name>
    <dbReference type="NCBI Taxonomy" id="94029"/>
    <lineage>
        <taxon>Eukaryota</taxon>
        <taxon>Metazoa</taxon>
        <taxon>Ecdysozoa</taxon>
        <taxon>Arthropoda</taxon>
        <taxon>Chelicerata</taxon>
        <taxon>Arachnida</taxon>
        <taxon>Araneae</taxon>
        <taxon>Araneomorphae</taxon>
        <taxon>Entelegynae</taxon>
        <taxon>Araneoidea</taxon>
        <taxon>Araneidae</taxon>
        <taxon>Argiope</taxon>
    </lineage>
</organism>
<dbReference type="Gene3D" id="2.10.25.10">
    <property type="entry name" value="Laminin"/>
    <property type="match status" value="1"/>
</dbReference>